<dbReference type="RefSeq" id="WP_078502446.1">
    <property type="nucleotide sequence ID" value="NZ_MSZX01000015.1"/>
</dbReference>
<keyword evidence="3" id="KW-0804">Transcription</keyword>
<dbReference type="InterPro" id="IPR037923">
    <property type="entry name" value="HTH-like"/>
</dbReference>
<organism evidence="5 6">
    <name type="scientific">Paenibacillus selenitireducens</name>
    <dbReference type="NCBI Taxonomy" id="1324314"/>
    <lineage>
        <taxon>Bacteria</taxon>
        <taxon>Bacillati</taxon>
        <taxon>Bacillota</taxon>
        <taxon>Bacilli</taxon>
        <taxon>Bacillales</taxon>
        <taxon>Paenibacillaceae</taxon>
        <taxon>Paenibacillus</taxon>
    </lineage>
</organism>
<sequence>MKLHITYDHPIPINAFEWTPATYRQSPHVHASLEIGLCLSGKGAFFFGNKRYAASPGDLFIVNNEERHIAQSDPDDPSRYLFINFDAAMLLAEEPGLLLPFSYRSTHFCNHIAGGSALAQELTPWILAIAEELQVKSAGYLAMAKSALIQLCGRLLRHYNGLLTEVERQTMVQSVRQIQSLAALVEQRYREPISLGELADELGLSVSRVSRAFLETTGYRFSDYVSLLRIQSAKQDLTGTDKAVAHIAFECGFQSLPTFYRVFKEIVGMSPIVYRQSIGVAH</sequence>
<protein>
    <submittedName>
        <fullName evidence="5">AraC family transcriptional regulator</fullName>
    </submittedName>
</protein>
<keyword evidence="6" id="KW-1185">Reference proteome</keyword>
<proteinExistence type="predicted"/>
<evidence type="ECO:0000256" key="1">
    <source>
        <dbReference type="ARBA" id="ARBA00023015"/>
    </source>
</evidence>
<dbReference type="AlphaFoldDB" id="A0A1T2X103"/>
<dbReference type="GO" id="GO:0003700">
    <property type="term" value="F:DNA-binding transcription factor activity"/>
    <property type="evidence" value="ECO:0007669"/>
    <property type="project" value="InterPro"/>
</dbReference>
<dbReference type="SUPFAM" id="SSF46689">
    <property type="entry name" value="Homeodomain-like"/>
    <property type="match status" value="2"/>
</dbReference>
<evidence type="ECO:0000259" key="4">
    <source>
        <dbReference type="PROSITE" id="PS01124"/>
    </source>
</evidence>
<keyword evidence="2" id="KW-0238">DNA-binding</keyword>
<reference evidence="5 6" key="1">
    <citation type="submission" date="2017-01" db="EMBL/GenBank/DDBJ databases">
        <title>Genome analysis of Paenibacillus selenitrireducens ES3-24.</title>
        <authorList>
            <person name="Xu D."/>
            <person name="Yao R."/>
            <person name="Zheng S."/>
        </authorList>
    </citation>
    <scope>NUCLEOTIDE SEQUENCE [LARGE SCALE GENOMIC DNA]</scope>
    <source>
        <strain evidence="5 6">ES3-24</strain>
    </source>
</reference>
<gene>
    <name evidence="5" type="ORF">BVG16_27700</name>
</gene>
<evidence type="ECO:0000313" key="6">
    <source>
        <dbReference type="Proteomes" id="UP000190188"/>
    </source>
</evidence>
<dbReference type="SMART" id="SM00342">
    <property type="entry name" value="HTH_ARAC"/>
    <property type="match status" value="1"/>
</dbReference>
<dbReference type="InterPro" id="IPR003313">
    <property type="entry name" value="AraC-bd"/>
</dbReference>
<evidence type="ECO:0000256" key="2">
    <source>
        <dbReference type="ARBA" id="ARBA00023125"/>
    </source>
</evidence>
<dbReference type="PROSITE" id="PS01124">
    <property type="entry name" value="HTH_ARAC_FAMILY_2"/>
    <property type="match status" value="1"/>
</dbReference>
<dbReference type="GO" id="GO:0043565">
    <property type="term" value="F:sequence-specific DNA binding"/>
    <property type="evidence" value="ECO:0007669"/>
    <property type="project" value="InterPro"/>
</dbReference>
<dbReference type="STRING" id="1324314.BVG16_27700"/>
<dbReference type="Gene3D" id="1.10.10.60">
    <property type="entry name" value="Homeodomain-like"/>
    <property type="match status" value="2"/>
</dbReference>
<comment type="caution">
    <text evidence="5">The sequence shown here is derived from an EMBL/GenBank/DDBJ whole genome shotgun (WGS) entry which is preliminary data.</text>
</comment>
<dbReference type="InterPro" id="IPR018060">
    <property type="entry name" value="HTH_AraC"/>
</dbReference>
<name>A0A1T2X103_9BACL</name>
<dbReference type="EMBL" id="MSZX01000015">
    <property type="protein sequence ID" value="OPA73598.1"/>
    <property type="molecule type" value="Genomic_DNA"/>
</dbReference>
<dbReference type="Gene3D" id="2.60.120.10">
    <property type="entry name" value="Jelly Rolls"/>
    <property type="match status" value="1"/>
</dbReference>
<dbReference type="PANTHER" id="PTHR43280:SF27">
    <property type="entry name" value="TRANSCRIPTIONAL REGULATOR MTLR"/>
    <property type="match status" value="1"/>
</dbReference>
<dbReference type="InterPro" id="IPR009057">
    <property type="entry name" value="Homeodomain-like_sf"/>
</dbReference>
<accession>A0A1T2X103</accession>
<evidence type="ECO:0000256" key="3">
    <source>
        <dbReference type="ARBA" id="ARBA00023163"/>
    </source>
</evidence>
<dbReference type="Pfam" id="PF02311">
    <property type="entry name" value="AraC_binding"/>
    <property type="match status" value="1"/>
</dbReference>
<dbReference type="Pfam" id="PF12833">
    <property type="entry name" value="HTH_18"/>
    <property type="match status" value="1"/>
</dbReference>
<dbReference type="SUPFAM" id="SSF51215">
    <property type="entry name" value="Regulatory protein AraC"/>
    <property type="match status" value="1"/>
</dbReference>
<dbReference type="PANTHER" id="PTHR43280">
    <property type="entry name" value="ARAC-FAMILY TRANSCRIPTIONAL REGULATOR"/>
    <property type="match status" value="1"/>
</dbReference>
<evidence type="ECO:0000313" key="5">
    <source>
        <dbReference type="EMBL" id="OPA73598.1"/>
    </source>
</evidence>
<keyword evidence="1" id="KW-0805">Transcription regulation</keyword>
<feature type="domain" description="HTH araC/xylS-type" evidence="4">
    <location>
        <begin position="179"/>
        <end position="277"/>
    </location>
</feature>
<dbReference type="OrthoDB" id="9816335at2"/>
<dbReference type="Proteomes" id="UP000190188">
    <property type="component" value="Unassembled WGS sequence"/>
</dbReference>
<dbReference type="InterPro" id="IPR014710">
    <property type="entry name" value="RmlC-like_jellyroll"/>
</dbReference>